<keyword evidence="2" id="KW-0805">Transcription regulation</keyword>
<dbReference type="AlphaFoldDB" id="A0A2T4Z5N4"/>
<dbReference type="SUPFAM" id="SSF46785">
    <property type="entry name" value="Winged helix' DNA-binding domain"/>
    <property type="match status" value="1"/>
</dbReference>
<dbReference type="Proteomes" id="UP000241808">
    <property type="component" value="Unassembled WGS sequence"/>
</dbReference>
<dbReference type="PANTHER" id="PTHR30419">
    <property type="entry name" value="HTH-TYPE TRANSCRIPTIONAL REGULATOR YBHD"/>
    <property type="match status" value="1"/>
</dbReference>
<dbReference type="RefSeq" id="WP_108177042.1">
    <property type="nucleotide sequence ID" value="NZ_PZZL01000004.1"/>
</dbReference>
<dbReference type="InterPro" id="IPR050950">
    <property type="entry name" value="HTH-type_LysR_regulators"/>
</dbReference>
<comment type="caution">
    <text evidence="6">The sequence shown here is derived from an EMBL/GenBank/DDBJ whole genome shotgun (WGS) entry which is preliminary data.</text>
</comment>
<dbReference type="EMBL" id="PZZL01000004">
    <property type="protein sequence ID" value="PTM57204.1"/>
    <property type="molecule type" value="Genomic_DNA"/>
</dbReference>
<dbReference type="GO" id="GO:0003700">
    <property type="term" value="F:DNA-binding transcription factor activity"/>
    <property type="evidence" value="ECO:0007669"/>
    <property type="project" value="InterPro"/>
</dbReference>
<dbReference type="InterPro" id="IPR000847">
    <property type="entry name" value="LysR_HTH_N"/>
</dbReference>
<keyword evidence="3 6" id="KW-0238">DNA-binding</keyword>
<accession>A0A2T4Z5N4</accession>
<dbReference type="Gene3D" id="3.40.190.290">
    <property type="match status" value="1"/>
</dbReference>
<proteinExistence type="inferred from homology"/>
<evidence type="ECO:0000256" key="2">
    <source>
        <dbReference type="ARBA" id="ARBA00023015"/>
    </source>
</evidence>
<evidence type="ECO:0000256" key="1">
    <source>
        <dbReference type="ARBA" id="ARBA00009437"/>
    </source>
</evidence>
<dbReference type="OrthoDB" id="5297263at2"/>
<dbReference type="InterPro" id="IPR036388">
    <property type="entry name" value="WH-like_DNA-bd_sf"/>
</dbReference>
<evidence type="ECO:0000259" key="5">
    <source>
        <dbReference type="PROSITE" id="PS50931"/>
    </source>
</evidence>
<keyword evidence="7" id="KW-1185">Reference proteome</keyword>
<dbReference type="SUPFAM" id="SSF53850">
    <property type="entry name" value="Periplasmic binding protein-like II"/>
    <property type="match status" value="1"/>
</dbReference>
<name>A0A2T4Z5N4_9HYPH</name>
<sequence length="305" mass="33594">MRHLKVWRYIDEVARTGSIRQAAERLNVTASALNRRLQDVEKELGTPLFDRLPRGVRLNAAGELLIRHIRDQIADTSRVRSQIEDLSGFRRGKIALACSHALAYRLLPEEITAYRADFPQVRFDVRILGHGQALDALTEFDVDLAVVFRPSPSPDFAVIAAADQPLVAIMRRDHPLAARPVLRLRDCLAHPLALPDGNYGGRQMLAEAAARRSLPVEPAIESNSFEFLRNVVLREDAITFQIAVGAPPAEGDADGLVSRPIDTRDVPPGRLAIGQLRGRPLTVAAAKFAQRLVQRLESAAPAAAR</sequence>
<dbReference type="PROSITE" id="PS50931">
    <property type="entry name" value="HTH_LYSR"/>
    <property type="match status" value="1"/>
</dbReference>
<dbReference type="InterPro" id="IPR036390">
    <property type="entry name" value="WH_DNA-bd_sf"/>
</dbReference>
<feature type="domain" description="HTH lysR-type" evidence="5">
    <location>
        <begin position="1"/>
        <end position="59"/>
    </location>
</feature>
<dbReference type="GO" id="GO:0003677">
    <property type="term" value="F:DNA binding"/>
    <property type="evidence" value="ECO:0007669"/>
    <property type="project" value="UniProtKB-KW"/>
</dbReference>
<dbReference type="Pfam" id="PF03466">
    <property type="entry name" value="LysR_substrate"/>
    <property type="match status" value="1"/>
</dbReference>
<comment type="similarity">
    <text evidence="1">Belongs to the LysR transcriptional regulatory family.</text>
</comment>
<dbReference type="Gene3D" id="1.10.10.10">
    <property type="entry name" value="Winged helix-like DNA-binding domain superfamily/Winged helix DNA-binding domain"/>
    <property type="match status" value="1"/>
</dbReference>
<dbReference type="GO" id="GO:0005829">
    <property type="term" value="C:cytosol"/>
    <property type="evidence" value="ECO:0007669"/>
    <property type="project" value="TreeGrafter"/>
</dbReference>
<organism evidence="6 7">
    <name type="scientific">Phreatobacter oligotrophus</name>
    <dbReference type="NCBI Taxonomy" id="1122261"/>
    <lineage>
        <taxon>Bacteria</taxon>
        <taxon>Pseudomonadati</taxon>
        <taxon>Pseudomonadota</taxon>
        <taxon>Alphaproteobacteria</taxon>
        <taxon>Hyphomicrobiales</taxon>
        <taxon>Phreatobacteraceae</taxon>
        <taxon>Phreatobacter</taxon>
    </lineage>
</organism>
<reference evidence="6 7" key="1">
    <citation type="submission" date="2018-04" db="EMBL/GenBank/DDBJ databases">
        <title>Genomic Encyclopedia of Archaeal and Bacterial Type Strains, Phase II (KMG-II): from individual species to whole genera.</title>
        <authorList>
            <person name="Goeker M."/>
        </authorList>
    </citation>
    <scope>NUCLEOTIDE SEQUENCE [LARGE SCALE GENOMIC DNA]</scope>
    <source>
        <strain evidence="6 7">DSM 25521</strain>
    </source>
</reference>
<dbReference type="InterPro" id="IPR005119">
    <property type="entry name" value="LysR_subst-bd"/>
</dbReference>
<protein>
    <submittedName>
        <fullName evidence="6">DNA-binding transcriptional LysR family regulator</fullName>
    </submittedName>
</protein>
<gene>
    <name evidence="6" type="ORF">C8P69_104254</name>
</gene>
<evidence type="ECO:0000313" key="6">
    <source>
        <dbReference type="EMBL" id="PTM57204.1"/>
    </source>
</evidence>
<dbReference type="Pfam" id="PF00126">
    <property type="entry name" value="HTH_1"/>
    <property type="match status" value="1"/>
</dbReference>
<evidence type="ECO:0000256" key="4">
    <source>
        <dbReference type="ARBA" id="ARBA00023163"/>
    </source>
</evidence>
<evidence type="ECO:0000256" key="3">
    <source>
        <dbReference type="ARBA" id="ARBA00023125"/>
    </source>
</evidence>
<evidence type="ECO:0000313" key="7">
    <source>
        <dbReference type="Proteomes" id="UP000241808"/>
    </source>
</evidence>
<keyword evidence="4" id="KW-0804">Transcription</keyword>